<evidence type="ECO:0000259" key="7">
    <source>
        <dbReference type="Pfam" id="PF00324"/>
    </source>
</evidence>
<keyword evidence="2 6" id="KW-0812">Transmembrane</keyword>
<feature type="transmembrane region" description="Helical" evidence="6">
    <location>
        <begin position="499"/>
        <end position="515"/>
    </location>
</feature>
<name>A0A085NFN7_9BILA</name>
<evidence type="ECO:0000256" key="2">
    <source>
        <dbReference type="ARBA" id="ARBA00022692"/>
    </source>
</evidence>
<feature type="region of interest" description="Disordered" evidence="5">
    <location>
        <begin position="856"/>
        <end position="881"/>
    </location>
</feature>
<feature type="region of interest" description="Disordered" evidence="5">
    <location>
        <begin position="1"/>
        <end position="50"/>
    </location>
</feature>
<dbReference type="GO" id="GO:0055078">
    <property type="term" value="P:sodium ion homeostasis"/>
    <property type="evidence" value="ECO:0007669"/>
    <property type="project" value="TreeGrafter"/>
</dbReference>
<feature type="domain" description="SLC12A transporter C-terminal" evidence="8">
    <location>
        <begin position="648"/>
        <end position="1119"/>
    </location>
</feature>
<evidence type="ECO:0000256" key="4">
    <source>
        <dbReference type="ARBA" id="ARBA00023136"/>
    </source>
</evidence>
<feature type="transmembrane region" description="Helical" evidence="6">
    <location>
        <begin position="347"/>
        <end position="369"/>
    </location>
</feature>
<feature type="transmembrane region" description="Helical" evidence="6">
    <location>
        <begin position="271"/>
        <end position="290"/>
    </location>
</feature>
<dbReference type="EMBL" id="KL363196">
    <property type="protein sequence ID" value="KFD55961.1"/>
    <property type="molecule type" value="Genomic_DNA"/>
</dbReference>
<dbReference type="InterPro" id="IPR004841">
    <property type="entry name" value="AA-permease/SLC12A_dom"/>
</dbReference>
<evidence type="ECO:0000256" key="6">
    <source>
        <dbReference type="SAM" id="Phobius"/>
    </source>
</evidence>
<evidence type="ECO:0000256" key="5">
    <source>
        <dbReference type="SAM" id="MobiDB-lite"/>
    </source>
</evidence>
<proteinExistence type="predicted"/>
<dbReference type="Proteomes" id="UP000030758">
    <property type="component" value="Unassembled WGS sequence"/>
</dbReference>
<evidence type="ECO:0000256" key="3">
    <source>
        <dbReference type="ARBA" id="ARBA00022989"/>
    </source>
</evidence>
<dbReference type="Pfam" id="PF00324">
    <property type="entry name" value="AA_permease"/>
    <property type="match status" value="1"/>
</dbReference>
<feature type="transmembrane region" description="Helical" evidence="6">
    <location>
        <begin position="381"/>
        <end position="401"/>
    </location>
</feature>
<dbReference type="PANTHER" id="PTHR11827:SF103">
    <property type="entry name" value="SODIUM CHLORIDE COTRANSPORTER 69, ISOFORM E"/>
    <property type="match status" value="1"/>
</dbReference>
<feature type="domain" description="Amino acid permease/ SLC12A" evidence="7">
    <location>
        <begin position="149"/>
        <end position="639"/>
    </location>
</feature>
<evidence type="ECO:0000259" key="8">
    <source>
        <dbReference type="Pfam" id="PF03522"/>
    </source>
</evidence>
<dbReference type="GO" id="GO:0055064">
    <property type="term" value="P:chloride ion homeostasis"/>
    <property type="evidence" value="ECO:0007669"/>
    <property type="project" value="TreeGrafter"/>
</dbReference>
<dbReference type="GO" id="GO:0016020">
    <property type="term" value="C:membrane"/>
    <property type="evidence" value="ECO:0007669"/>
    <property type="project" value="UniProtKB-SubCell"/>
</dbReference>
<organism evidence="10">
    <name type="scientific">Trichuris suis</name>
    <name type="common">pig whipworm</name>
    <dbReference type="NCBI Taxonomy" id="68888"/>
    <lineage>
        <taxon>Eukaryota</taxon>
        <taxon>Metazoa</taxon>
        <taxon>Ecdysozoa</taxon>
        <taxon>Nematoda</taxon>
        <taxon>Enoplea</taxon>
        <taxon>Dorylaimia</taxon>
        <taxon>Trichinellida</taxon>
        <taxon>Trichuridae</taxon>
        <taxon>Trichuris</taxon>
    </lineage>
</organism>
<evidence type="ECO:0000256" key="1">
    <source>
        <dbReference type="ARBA" id="ARBA00004141"/>
    </source>
</evidence>
<evidence type="ECO:0000313" key="9">
    <source>
        <dbReference type="EMBL" id="KFD55961.1"/>
    </source>
</evidence>
<dbReference type="FunFam" id="1.20.1740.10:FF:000022">
    <property type="entry name" value="Bumetanide-sensitive na-k-cl cotransport protein"/>
    <property type="match status" value="1"/>
</dbReference>
<dbReference type="AlphaFoldDB" id="A0A085NFN7"/>
<accession>A0A085NFN7</accession>
<dbReference type="PANTHER" id="PTHR11827">
    <property type="entry name" value="SOLUTE CARRIER FAMILY 12, CATION COTRANSPORTERS"/>
    <property type="match status" value="1"/>
</dbReference>
<feature type="transmembrane region" description="Helical" evidence="6">
    <location>
        <begin position="297"/>
        <end position="320"/>
    </location>
</feature>
<dbReference type="EMBL" id="KL367506">
    <property type="protein sequence ID" value="KFD68283.1"/>
    <property type="molecule type" value="Genomic_DNA"/>
</dbReference>
<dbReference type="NCBIfam" id="TIGR00930">
    <property type="entry name" value="2a30"/>
    <property type="match status" value="1"/>
</dbReference>
<reference evidence="10 11" key="1">
    <citation type="journal article" date="2014" name="Nat. Genet.">
        <title>Genome and transcriptome of the porcine whipworm Trichuris suis.</title>
        <authorList>
            <person name="Jex A.R."/>
            <person name="Nejsum P."/>
            <person name="Schwarz E.M."/>
            <person name="Hu L."/>
            <person name="Young N.D."/>
            <person name="Hall R.S."/>
            <person name="Korhonen P.K."/>
            <person name="Liao S."/>
            <person name="Thamsborg S."/>
            <person name="Xia J."/>
            <person name="Xu P."/>
            <person name="Wang S."/>
            <person name="Scheerlinck J.P."/>
            <person name="Hofmann A."/>
            <person name="Sternberg P.W."/>
            <person name="Wang J."/>
            <person name="Gasser R.B."/>
        </authorList>
    </citation>
    <scope>NUCLEOTIDE SEQUENCE [LARGE SCALE GENOMIC DNA]</scope>
    <source>
        <strain evidence="10">DCEP-RM93F</strain>
        <strain evidence="9">DCEP-RM93M</strain>
    </source>
</reference>
<comment type="subcellular location">
    <subcellularLocation>
        <location evidence="1">Membrane</location>
        <topology evidence="1">Multi-pass membrane protein</topology>
    </subcellularLocation>
</comment>
<feature type="transmembrane region" description="Helical" evidence="6">
    <location>
        <begin position="150"/>
        <end position="171"/>
    </location>
</feature>
<keyword evidence="4 6" id="KW-0472">Membrane</keyword>
<evidence type="ECO:0000313" key="10">
    <source>
        <dbReference type="EMBL" id="KFD68283.1"/>
    </source>
</evidence>
<dbReference type="Proteomes" id="UP000030764">
    <property type="component" value="Unassembled WGS sequence"/>
</dbReference>
<feature type="transmembrane region" description="Helical" evidence="6">
    <location>
        <begin position="177"/>
        <end position="202"/>
    </location>
</feature>
<evidence type="ECO:0008006" key="12">
    <source>
        <dbReference type="Google" id="ProtNLM"/>
    </source>
</evidence>
<dbReference type="GO" id="GO:1990573">
    <property type="term" value="P:potassium ion import across plasma membrane"/>
    <property type="evidence" value="ECO:0007669"/>
    <property type="project" value="TreeGrafter"/>
</dbReference>
<feature type="transmembrane region" description="Helical" evidence="6">
    <location>
        <begin position="223"/>
        <end position="245"/>
    </location>
</feature>
<dbReference type="InterPro" id="IPR018491">
    <property type="entry name" value="SLC12_C"/>
</dbReference>
<feature type="compositionally biased region" description="Low complexity" evidence="5">
    <location>
        <begin position="870"/>
        <end position="881"/>
    </location>
</feature>
<dbReference type="GO" id="GO:0008511">
    <property type="term" value="F:sodium:potassium:chloride symporter activity"/>
    <property type="evidence" value="ECO:0007669"/>
    <property type="project" value="TreeGrafter"/>
</dbReference>
<keyword evidence="3 6" id="KW-1133">Transmembrane helix</keyword>
<gene>
    <name evidence="9" type="ORF">M513_03085</name>
    <name evidence="10" type="ORF">M514_03085</name>
</gene>
<protein>
    <recommendedName>
        <fullName evidence="12">Amino acid permease</fullName>
    </recommendedName>
</protein>
<dbReference type="Pfam" id="PF03522">
    <property type="entry name" value="SLC12"/>
    <property type="match status" value="1"/>
</dbReference>
<dbReference type="InterPro" id="IPR004842">
    <property type="entry name" value="SLC12A_fam"/>
</dbReference>
<keyword evidence="11" id="KW-1185">Reference proteome</keyword>
<dbReference type="Gene3D" id="1.20.1740.10">
    <property type="entry name" value="Amino acid/polyamine transporter I"/>
    <property type="match status" value="1"/>
</dbReference>
<feature type="transmembrane region" description="Helical" evidence="6">
    <location>
        <begin position="521"/>
        <end position="541"/>
    </location>
</feature>
<sequence>MAEGRTEPQVEIVVDGASESTEISPTADGASASAEVTPSIDGTPAVGKEMPEGMVKGKQLQFTIDRTINQTSESGGAPVTDLPITDLEKEPQFDHYRNALSIKREVIPRRPSLKQLHGVEWDQEKDSTPLPPQKVTVETEKRKLGWIEGVLIRCVLNIIGVMLYLRISWVAAQAGLLLGSLVLLLSSAIVFLTALSMSAICTNGKIRGGGTYFIISRSLGPDFGGSIGIIFAVANAVSAAVYLAGFADTVLEVMKNHNTYIVDGGVNDIRIIGWITAVFLLAVVCAGLNFESKAQIALLVVLVISLLNYFIGLCMSPTTLQRAQGITGFNGTTLTENSLPDWRGETFASVLAVYFPAATGFLAGANISGDLKEPEKAIPKGTIIGVTITSILYLAVLWFTGTTCLRDASGLIEDLNNGMLSACAVNQTCSYGLHNYYHILEIEGAWGPLITAGVFSSTLSSALASTVSAPKVLQAVARDRIFPYIGFFAKGSKKSDEPVRGYLLTFAITVGIIAIGDINQIAPLISNFFMASYALINYACFDASFAKSPGFRPAFKFYNMWLSLLGAFTCTVMMFFISWVNALVTVIFIMLLYVYLARRKPDVNWGDSTQANSFRNAVHNMLKLQMTQDHVKTYRPMILLLTGNPCKRKDMVNFVSNITRSQGMLICGQVLQAPLDDNTLQARYQFSRKIIWWLKKRHIRAFYYSYLANSLQEGVLALLQLCGMGKLSPNIMIMGFKHDWETSDYAAVKEYFLIIHSGFDFNKGVGILRLSNIAKAPVEKEPRPFTDTCNSEPPQMNILHLPADVRANRSSTLSTSQSVESFSIFAQRLWPTESEAKKITGRLTESNLERQQGVLAEKQAANDRNRPRHTTSSSSSLSDTSARSQFEIEILDNEEKKKNGILSITKLRRKLEAEKTNNDVPVENFQKRIKKAVIDVWWLYDDGGLSVLIPHLLSQEGYLESAKLRIFTIVKRSDGFDEEQSKLIILLNQLRIKFSKVNVFAEDKIQENQETLRLFHELISKFKVPNKTIGQIEEPAASVLVDDAELTTFRSTTERIMKARNLILTHSKNANLIIVTIPVPRKKALSAGLYLAWLELLSRDLPLTFLLRGNQEPVLTFYS</sequence>
<dbReference type="GO" id="GO:0055075">
    <property type="term" value="P:potassium ion homeostasis"/>
    <property type="evidence" value="ECO:0007669"/>
    <property type="project" value="TreeGrafter"/>
</dbReference>
<evidence type="ECO:0000313" key="11">
    <source>
        <dbReference type="Proteomes" id="UP000030764"/>
    </source>
</evidence>
<feature type="transmembrane region" description="Helical" evidence="6">
    <location>
        <begin position="562"/>
        <end position="595"/>
    </location>
</feature>
<dbReference type="GO" id="GO:0006884">
    <property type="term" value="P:cell volume homeostasis"/>
    <property type="evidence" value="ECO:0007669"/>
    <property type="project" value="TreeGrafter"/>
</dbReference>